<accession>K6WC70</accession>
<dbReference type="AlphaFoldDB" id="K6WC70"/>
<evidence type="ECO:0000256" key="2">
    <source>
        <dbReference type="ARBA" id="ARBA00023002"/>
    </source>
</evidence>
<evidence type="ECO:0000313" key="5">
    <source>
        <dbReference type="Proteomes" id="UP000008495"/>
    </source>
</evidence>
<dbReference type="Gene3D" id="3.40.50.720">
    <property type="entry name" value="NAD(P)-binding Rossmann-like Domain"/>
    <property type="match status" value="1"/>
</dbReference>
<comment type="caution">
    <text evidence="4">The sequence shown here is derived from an EMBL/GenBank/DDBJ whole genome shotgun (WGS) entry which is preliminary data.</text>
</comment>
<dbReference type="PRINTS" id="PR00081">
    <property type="entry name" value="GDHRDH"/>
</dbReference>
<dbReference type="SUPFAM" id="SSF51735">
    <property type="entry name" value="NAD(P)-binding Rossmann-fold domains"/>
    <property type="match status" value="1"/>
</dbReference>
<keyword evidence="5" id="KW-1185">Reference proteome</keyword>
<dbReference type="RefSeq" id="WP_006504205.1">
    <property type="nucleotide sequence ID" value="NZ_BAGZ01000025.1"/>
</dbReference>
<name>K6WC70_9MICO</name>
<dbReference type="InterPro" id="IPR057326">
    <property type="entry name" value="KR_dom"/>
</dbReference>
<protein>
    <submittedName>
        <fullName evidence="4">Putative 2,3-dihydro-2,3-dihydroxybenzoate dehydrogenase</fullName>
    </submittedName>
</protein>
<sequence>MELMPTEGEIALVTGAAGGIGRAVVDALTARGWQTLGMDLAGADLDCDITDPHAVEEAIRHIEEKNGPITRLAHTAGALRTGSLVDSDVQDLHDMIAVNTFGTAHLLHSVGQRMKKRGRGSIVAVASNAAIIPRVDLGAYGASKAAAAMLVRSAGLELAPHGVRCNVVHPGSTSTPMLWASWPNPDDPDALHTTIEGDVTRYRTGIPLGRVARPEDIASCVAFLLSDEARHVTMSSLVVDGGASL</sequence>
<reference evidence="4 5" key="1">
    <citation type="submission" date="2012-08" db="EMBL/GenBank/DDBJ databases">
        <title>Whole genome shotgun sequence of Austwickia chelonae NBRC 105200.</title>
        <authorList>
            <person name="Yoshida I."/>
            <person name="Hosoyama A."/>
            <person name="Tsuchikane K."/>
            <person name="Katsumata H."/>
            <person name="Ando Y."/>
            <person name="Ohji S."/>
            <person name="Hamada M."/>
            <person name="Tamura T."/>
            <person name="Yamazoe A."/>
            <person name="Yamazaki S."/>
            <person name="Fujita N."/>
        </authorList>
    </citation>
    <scope>NUCLEOTIDE SEQUENCE [LARGE SCALE GENOMIC DNA]</scope>
    <source>
        <strain evidence="4 5">NBRC 105200</strain>
    </source>
</reference>
<dbReference type="EMBL" id="BAGZ01000025">
    <property type="protein sequence ID" value="GAB79447.1"/>
    <property type="molecule type" value="Genomic_DNA"/>
</dbReference>
<dbReference type="PROSITE" id="PS00061">
    <property type="entry name" value="ADH_SHORT"/>
    <property type="match status" value="1"/>
</dbReference>
<dbReference type="eggNOG" id="COG1028">
    <property type="taxonomic scope" value="Bacteria"/>
</dbReference>
<keyword evidence="2" id="KW-0560">Oxidoreductase</keyword>
<dbReference type="SMART" id="SM00822">
    <property type="entry name" value="PKS_KR"/>
    <property type="match status" value="1"/>
</dbReference>
<gene>
    <name evidence="4" type="ORF">AUCHE_25_00280</name>
</gene>
<feature type="domain" description="Ketoreductase" evidence="3">
    <location>
        <begin position="9"/>
        <end position="185"/>
    </location>
</feature>
<proteinExistence type="inferred from homology"/>
<dbReference type="InterPro" id="IPR036291">
    <property type="entry name" value="NAD(P)-bd_dom_sf"/>
</dbReference>
<dbReference type="Proteomes" id="UP000008495">
    <property type="component" value="Unassembled WGS sequence"/>
</dbReference>
<dbReference type="Pfam" id="PF13561">
    <property type="entry name" value="adh_short_C2"/>
    <property type="match status" value="1"/>
</dbReference>
<dbReference type="FunFam" id="3.40.50.720:FF:000084">
    <property type="entry name" value="Short-chain dehydrogenase reductase"/>
    <property type="match status" value="1"/>
</dbReference>
<comment type="similarity">
    <text evidence="1">Belongs to the short-chain dehydrogenases/reductases (SDR) family.</text>
</comment>
<dbReference type="PANTHER" id="PTHR24321">
    <property type="entry name" value="DEHYDROGENASES, SHORT CHAIN"/>
    <property type="match status" value="1"/>
</dbReference>
<organism evidence="4 5">
    <name type="scientific">Austwickia chelonae NBRC 105200</name>
    <dbReference type="NCBI Taxonomy" id="1184607"/>
    <lineage>
        <taxon>Bacteria</taxon>
        <taxon>Bacillati</taxon>
        <taxon>Actinomycetota</taxon>
        <taxon>Actinomycetes</taxon>
        <taxon>Micrococcales</taxon>
        <taxon>Dermatophilaceae</taxon>
        <taxon>Austwickia</taxon>
    </lineage>
</organism>
<dbReference type="PANTHER" id="PTHR24321:SF13">
    <property type="entry name" value="2,3-DIHYDRO-2,3-DIHYDROXYBENZOATE DEHYDROGENASE"/>
    <property type="match status" value="1"/>
</dbReference>
<dbReference type="GO" id="GO:0016491">
    <property type="term" value="F:oxidoreductase activity"/>
    <property type="evidence" value="ECO:0007669"/>
    <property type="project" value="UniProtKB-KW"/>
</dbReference>
<evidence type="ECO:0000256" key="1">
    <source>
        <dbReference type="ARBA" id="ARBA00006484"/>
    </source>
</evidence>
<evidence type="ECO:0000259" key="3">
    <source>
        <dbReference type="SMART" id="SM00822"/>
    </source>
</evidence>
<dbReference type="STRING" id="100225.SAMN05421595_2448"/>
<evidence type="ECO:0000313" key="4">
    <source>
        <dbReference type="EMBL" id="GAB79447.1"/>
    </source>
</evidence>
<dbReference type="InterPro" id="IPR020904">
    <property type="entry name" value="Sc_DH/Rdtase_CS"/>
</dbReference>
<dbReference type="InterPro" id="IPR002347">
    <property type="entry name" value="SDR_fam"/>
</dbReference>